<sequence length="126" mass="14413">MMGIYFEPRYSLARVIGTKISMIMTVVDDTYDAYGTLPEVISFTDALQRWDIGTIEDLPNYMQIIFRTLWEVMQDIEREMSSLGRPGGLQPTIDEKFLLIQGRLMQSSHGGEGGDTRMLILLTRED</sequence>
<keyword evidence="4" id="KW-0456">Lyase</keyword>
<keyword evidence="2" id="KW-0479">Metal-binding</keyword>
<dbReference type="GO" id="GO:0016114">
    <property type="term" value="P:terpenoid biosynthetic process"/>
    <property type="evidence" value="ECO:0007669"/>
    <property type="project" value="InterPro"/>
</dbReference>
<name>A0A8S9RSI9_BRACR</name>
<keyword evidence="3" id="KW-0460">Magnesium</keyword>
<comment type="cofactor">
    <cofactor evidence="1">
        <name>Mn(2+)</name>
        <dbReference type="ChEBI" id="CHEBI:29035"/>
    </cofactor>
</comment>
<dbReference type="GO" id="GO:0000287">
    <property type="term" value="F:magnesium ion binding"/>
    <property type="evidence" value="ECO:0007669"/>
    <property type="project" value="InterPro"/>
</dbReference>
<evidence type="ECO:0000313" key="7">
    <source>
        <dbReference type="Proteomes" id="UP000712600"/>
    </source>
</evidence>
<dbReference type="AlphaFoldDB" id="A0A8S9RSI9"/>
<dbReference type="PANTHER" id="PTHR31225:SF93">
    <property type="entry name" value="ALPHA-HUMULENE_(-)-(E)-BETA-CARYOPHYLLENE SYNTHASE"/>
    <property type="match status" value="1"/>
</dbReference>
<dbReference type="InterPro" id="IPR050148">
    <property type="entry name" value="Terpene_synthase-like"/>
</dbReference>
<accession>A0A8S9RSI9</accession>
<evidence type="ECO:0000259" key="5">
    <source>
        <dbReference type="Pfam" id="PF03936"/>
    </source>
</evidence>
<evidence type="ECO:0000256" key="3">
    <source>
        <dbReference type="ARBA" id="ARBA00022842"/>
    </source>
</evidence>
<proteinExistence type="predicted"/>
<evidence type="ECO:0000256" key="4">
    <source>
        <dbReference type="ARBA" id="ARBA00023239"/>
    </source>
</evidence>
<dbReference type="GO" id="GO:0010333">
    <property type="term" value="F:terpene synthase activity"/>
    <property type="evidence" value="ECO:0007669"/>
    <property type="project" value="InterPro"/>
</dbReference>
<feature type="domain" description="Terpene synthase metal-binding" evidence="5">
    <location>
        <begin position="1"/>
        <end position="95"/>
    </location>
</feature>
<evidence type="ECO:0000256" key="1">
    <source>
        <dbReference type="ARBA" id="ARBA00001936"/>
    </source>
</evidence>
<dbReference type="Pfam" id="PF03936">
    <property type="entry name" value="Terpene_synth_C"/>
    <property type="match status" value="1"/>
</dbReference>
<dbReference type="Proteomes" id="UP000712600">
    <property type="component" value="Unassembled WGS sequence"/>
</dbReference>
<organism evidence="6 7">
    <name type="scientific">Brassica cretica</name>
    <name type="common">Mustard</name>
    <dbReference type="NCBI Taxonomy" id="69181"/>
    <lineage>
        <taxon>Eukaryota</taxon>
        <taxon>Viridiplantae</taxon>
        <taxon>Streptophyta</taxon>
        <taxon>Embryophyta</taxon>
        <taxon>Tracheophyta</taxon>
        <taxon>Spermatophyta</taxon>
        <taxon>Magnoliopsida</taxon>
        <taxon>eudicotyledons</taxon>
        <taxon>Gunneridae</taxon>
        <taxon>Pentapetalae</taxon>
        <taxon>rosids</taxon>
        <taxon>malvids</taxon>
        <taxon>Brassicales</taxon>
        <taxon>Brassicaceae</taxon>
        <taxon>Brassiceae</taxon>
        <taxon>Brassica</taxon>
    </lineage>
</organism>
<protein>
    <recommendedName>
        <fullName evidence="5">Terpene synthase metal-binding domain-containing protein</fullName>
    </recommendedName>
</protein>
<comment type="caution">
    <text evidence="6">The sequence shown here is derived from an EMBL/GenBank/DDBJ whole genome shotgun (WGS) entry which is preliminary data.</text>
</comment>
<dbReference type="PANTHER" id="PTHR31225">
    <property type="entry name" value="OS04G0344100 PROTEIN-RELATED"/>
    <property type="match status" value="1"/>
</dbReference>
<reference evidence="6" key="1">
    <citation type="submission" date="2019-12" db="EMBL/GenBank/DDBJ databases">
        <title>Genome sequencing and annotation of Brassica cretica.</title>
        <authorList>
            <person name="Studholme D.J."/>
            <person name="Sarris P."/>
        </authorList>
    </citation>
    <scope>NUCLEOTIDE SEQUENCE</scope>
    <source>
        <strain evidence="6">PFS-109/04</strain>
        <tissue evidence="6">Leaf</tissue>
    </source>
</reference>
<gene>
    <name evidence="6" type="ORF">F2Q69_00026352</name>
</gene>
<dbReference type="EMBL" id="QGKX02000088">
    <property type="protein sequence ID" value="KAF3583433.1"/>
    <property type="molecule type" value="Genomic_DNA"/>
</dbReference>
<dbReference type="SUPFAM" id="SSF48576">
    <property type="entry name" value="Terpenoid synthases"/>
    <property type="match status" value="1"/>
</dbReference>
<dbReference type="InterPro" id="IPR008949">
    <property type="entry name" value="Isoprenoid_synthase_dom_sf"/>
</dbReference>
<dbReference type="Gene3D" id="1.10.600.10">
    <property type="entry name" value="Farnesyl Diphosphate Synthase"/>
    <property type="match status" value="1"/>
</dbReference>
<evidence type="ECO:0000256" key="2">
    <source>
        <dbReference type="ARBA" id="ARBA00022723"/>
    </source>
</evidence>
<evidence type="ECO:0000313" key="6">
    <source>
        <dbReference type="EMBL" id="KAF3583433.1"/>
    </source>
</evidence>
<dbReference type="InterPro" id="IPR005630">
    <property type="entry name" value="Terpene_synthase_metal-bd"/>
</dbReference>